<keyword evidence="1" id="KW-0472">Membrane</keyword>
<feature type="transmembrane region" description="Helical" evidence="1">
    <location>
        <begin position="76"/>
        <end position="97"/>
    </location>
</feature>
<protein>
    <recommendedName>
        <fullName evidence="4">DUF2304 domain-containing protein</fullName>
    </recommendedName>
</protein>
<proteinExistence type="predicted"/>
<dbReference type="Proteomes" id="UP000321945">
    <property type="component" value="Unassembled WGS sequence"/>
</dbReference>
<gene>
    <name evidence="2" type="ORF">ESV24_12885</name>
</gene>
<organism evidence="2 3">
    <name type="scientific">Aequorivita lipolytica</name>
    <dbReference type="NCBI Taxonomy" id="153267"/>
    <lineage>
        <taxon>Bacteria</taxon>
        <taxon>Pseudomonadati</taxon>
        <taxon>Bacteroidota</taxon>
        <taxon>Flavobacteriia</taxon>
        <taxon>Flavobacteriales</taxon>
        <taxon>Flavobacteriaceae</taxon>
        <taxon>Aequorivita</taxon>
    </lineage>
</organism>
<dbReference type="RefSeq" id="WP_111816725.1">
    <property type="nucleotide sequence ID" value="NZ_CBCRZQ010000010.1"/>
</dbReference>
<feature type="transmembrane region" description="Helical" evidence="1">
    <location>
        <begin position="43"/>
        <end position="64"/>
    </location>
</feature>
<evidence type="ECO:0000313" key="3">
    <source>
        <dbReference type="Proteomes" id="UP000321945"/>
    </source>
</evidence>
<evidence type="ECO:0000313" key="2">
    <source>
        <dbReference type="EMBL" id="TXD68351.1"/>
    </source>
</evidence>
<evidence type="ECO:0000256" key="1">
    <source>
        <dbReference type="SAM" id="Phobius"/>
    </source>
</evidence>
<reference evidence="2 3" key="1">
    <citation type="submission" date="2019-08" db="EMBL/GenBank/DDBJ databases">
        <title>Genome of Aequorivita lipolytica Y10-2 (type strain).</title>
        <authorList>
            <person name="Bowman J.P."/>
        </authorList>
    </citation>
    <scope>NUCLEOTIDE SEQUENCE [LARGE SCALE GENOMIC DNA]</scope>
    <source>
        <strain evidence="2 3">Y10-2</strain>
    </source>
</reference>
<accession>A0A5C6YLY0</accession>
<dbReference type="EMBL" id="VORU01000012">
    <property type="protein sequence ID" value="TXD68351.1"/>
    <property type="molecule type" value="Genomic_DNA"/>
</dbReference>
<keyword evidence="1" id="KW-0812">Transmembrane</keyword>
<name>A0A5C6YLY0_9FLAO</name>
<keyword evidence="1" id="KW-1133">Transmembrane helix</keyword>
<evidence type="ECO:0008006" key="4">
    <source>
        <dbReference type="Google" id="ProtNLM"/>
    </source>
</evidence>
<dbReference type="AlphaFoldDB" id="A0A5C6YLY0"/>
<feature type="transmembrane region" description="Helical" evidence="1">
    <location>
        <begin position="6"/>
        <end position="23"/>
    </location>
</feature>
<comment type="caution">
    <text evidence="2">The sequence shown here is derived from an EMBL/GenBank/DDBJ whole genome shotgun (WGS) entry which is preliminary data.</text>
</comment>
<sequence length="151" mass="17642">MNYILISKVILLSLIFLTLNWLFKKINWQKSSGNNEKFFLKSLPLVLVSPILLGLSVLFFFIFLEGAFDFLSKQNYIEQILILTGFFVIYFIIKIRVDGLLIKRKEKEKLITDQSNQIAKLKYEVGESKKSIEQMLQNRKHDGKGNFESDN</sequence>
<keyword evidence="3" id="KW-1185">Reference proteome</keyword>